<gene>
    <name evidence="2" type="ORF">SPIL2461_LOCUS16982</name>
</gene>
<sequence>MLRRSRNQWLPGEVDGLEARQQKGVRVFGEDAVAVAEASFVKRRFLEGSDVEVYRGPARGWIPTRVGPGAGTRAVHVDPEVAEEAQAVELCEGSGPAEGPASARRGAPPRKADGSRFSTSDFLVMVPIVKEFAVAADETEEVPSFLLRPAASSASCPSLVFQI</sequence>
<dbReference type="AlphaFoldDB" id="A0A812VT93"/>
<keyword evidence="3" id="KW-1185">Reference proteome</keyword>
<organism evidence="2 3">
    <name type="scientific">Symbiodinium pilosum</name>
    <name type="common">Dinoflagellate</name>
    <dbReference type="NCBI Taxonomy" id="2952"/>
    <lineage>
        <taxon>Eukaryota</taxon>
        <taxon>Sar</taxon>
        <taxon>Alveolata</taxon>
        <taxon>Dinophyceae</taxon>
        <taxon>Suessiales</taxon>
        <taxon>Symbiodiniaceae</taxon>
        <taxon>Symbiodinium</taxon>
    </lineage>
</organism>
<accession>A0A812VT93</accession>
<proteinExistence type="predicted"/>
<comment type="caution">
    <text evidence="2">The sequence shown here is derived from an EMBL/GenBank/DDBJ whole genome shotgun (WGS) entry which is preliminary data.</text>
</comment>
<evidence type="ECO:0000256" key="1">
    <source>
        <dbReference type="SAM" id="MobiDB-lite"/>
    </source>
</evidence>
<reference evidence="2" key="1">
    <citation type="submission" date="2021-02" db="EMBL/GenBank/DDBJ databases">
        <authorList>
            <person name="Dougan E. K."/>
            <person name="Rhodes N."/>
            <person name="Thang M."/>
            <person name="Chan C."/>
        </authorList>
    </citation>
    <scope>NUCLEOTIDE SEQUENCE</scope>
</reference>
<evidence type="ECO:0000313" key="2">
    <source>
        <dbReference type="EMBL" id="CAE7641217.1"/>
    </source>
</evidence>
<protein>
    <submittedName>
        <fullName evidence="2">Uncharacterized protein</fullName>
    </submittedName>
</protein>
<dbReference type="OrthoDB" id="407620at2759"/>
<evidence type="ECO:0000313" key="3">
    <source>
        <dbReference type="Proteomes" id="UP000649617"/>
    </source>
</evidence>
<name>A0A812VT93_SYMPI</name>
<dbReference type="Proteomes" id="UP000649617">
    <property type="component" value="Unassembled WGS sequence"/>
</dbReference>
<dbReference type="EMBL" id="CAJNIZ010042861">
    <property type="protein sequence ID" value="CAE7641217.1"/>
    <property type="molecule type" value="Genomic_DNA"/>
</dbReference>
<feature type="region of interest" description="Disordered" evidence="1">
    <location>
        <begin position="91"/>
        <end position="115"/>
    </location>
</feature>